<feature type="non-terminal residue" evidence="1">
    <location>
        <position position="165"/>
    </location>
</feature>
<dbReference type="AlphaFoldDB" id="A0A8K0KQE0"/>
<reference evidence="1" key="1">
    <citation type="submission" date="2013-04" db="EMBL/GenBank/DDBJ databases">
        <authorList>
            <person name="Qu J."/>
            <person name="Murali S.C."/>
            <person name="Bandaranaike D."/>
            <person name="Bellair M."/>
            <person name="Blankenburg K."/>
            <person name="Chao H."/>
            <person name="Dinh H."/>
            <person name="Doddapaneni H."/>
            <person name="Downs B."/>
            <person name="Dugan-Rocha S."/>
            <person name="Elkadiri S."/>
            <person name="Gnanaolivu R.D."/>
            <person name="Hernandez B."/>
            <person name="Javaid M."/>
            <person name="Jayaseelan J.C."/>
            <person name="Lee S."/>
            <person name="Li M."/>
            <person name="Ming W."/>
            <person name="Munidasa M."/>
            <person name="Muniz J."/>
            <person name="Nguyen L."/>
            <person name="Ongeri F."/>
            <person name="Osuji N."/>
            <person name="Pu L.-L."/>
            <person name="Puazo M."/>
            <person name="Qu C."/>
            <person name="Quiroz J."/>
            <person name="Raj R."/>
            <person name="Weissenberger G."/>
            <person name="Xin Y."/>
            <person name="Zou X."/>
            <person name="Han Y."/>
            <person name="Richards S."/>
            <person name="Worley K."/>
            <person name="Muzny D."/>
            <person name="Gibbs R."/>
        </authorList>
    </citation>
    <scope>NUCLEOTIDE SEQUENCE</scope>
    <source>
        <strain evidence="1">Sampled in the wild</strain>
    </source>
</reference>
<keyword evidence="2" id="KW-1185">Reference proteome</keyword>
<evidence type="ECO:0000313" key="2">
    <source>
        <dbReference type="Proteomes" id="UP000792457"/>
    </source>
</evidence>
<dbReference type="OrthoDB" id="10056483at2759"/>
<reference evidence="1" key="2">
    <citation type="submission" date="2017-10" db="EMBL/GenBank/DDBJ databases">
        <title>Ladona fulva Genome sequencing and assembly.</title>
        <authorList>
            <person name="Murali S."/>
            <person name="Richards S."/>
            <person name="Bandaranaike D."/>
            <person name="Bellair M."/>
            <person name="Blankenburg K."/>
            <person name="Chao H."/>
            <person name="Dinh H."/>
            <person name="Doddapaneni H."/>
            <person name="Dugan-Rocha S."/>
            <person name="Elkadiri S."/>
            <person name="Gnanaolivu R."/>
            <person name="Hernandez B."/>
            <person name="Skinner E."/>
            <person name="Javaid M."/>
            <person name="Lee S."/>
            <person name="Li M."/>
            <person name="Ming W."/>
            <person name="Munidasa M."/>
            <person name="Muniz J."/>
            <person name="Nguyen L."/>
            <person name="Hughes D."/>
            <person name="Osuji N."/>
            <person name="Pu L.-L."/>
            <person name="Puazo M."/>
            <person name="Qu C."/>
            <person name="Quiroz J."/>
            <person name="Raj R."/>
            <person name="Weissenberger G."/>
            <person name="Xin Y."/>
            <person name="Zou X."/>
            <person name="Han Y."/>
            <person name="Worley K."/>
            <person name="Muzny D."/>
            <person name="Gibbs R."/>
        </authorList>
    </citation>
    <scope>NUCLEOTIDE SEQUENCE</scope>
    <source>
        <strain evidence="1">Sampled in the wild</strain>
    </source>
</reference>
<protein>
    <submittedName>
        <fullName evidence="1">Uncharacterized protein</fullName>
    </submittedName>
</protein>
<proteinExistence type="predicted"/>
<sequence length="165" mass="19322">MMTLNISKCQVISFHKNHSPIKFDYIIDNNVLKRAYTVNDLGVVFDTSLSFQTHIHSITVESPYYDVHIQTLERVQNRFLRIISYKSHLNSNNSTISLDINLPSLETRRIHSSIILLFNLLHNNLESNDLVSNISFHVPPRNTRNNILFHLPKKERNYTYFTPIL</sequence>
<organism evidence="1 2">
    <name type="scientific">Ladona fulva</name>
    <name type="common">Scarce chaser dragonfly</name>
    <name type="synonym">Libellula fulva</name>
    <dbReference type="NCBI Taxonomy" id="123851"/>
    <lineage>
        <taxon>Eukaryota</taxon>
        <taxon>Metazoa</taxon>
        <taxon>Ecdysozoa</taxon>
        <taxon>Arthropoda</taxon>
        <taxon>Hexapoda</taxon>
        <taxon>Insecta</taxon>
        <taxon>Pterygota</taxon>
        <taxon>Palaeoptera</taxon>
        <taxon>Odonata</taxon>
        <taxon>Epiprocta</taxon>
        <taxon>Anisoptera</taxon>
        <taxon>Libelluloidea</taxon>
        <taxon>Libellulidae</taxon>
        <taxon>Ladona</taxon>
    </lineage>
</organism>
<gene>
    <name evidence="1" type="ORF">J437_LFUL018929</name>
</gene>
<accession>A0A8K0KQE0</accession>
<dbReference type="EMBL" id="KZ309717">
    <property type="protein sequence ID" value="KAG8239574.1"/>
    <property type="molecule type" value="Genomic_DNA"/>
</dbReference>
<name>A0A8K0KQE0_LADFU</name>
<evidence type="ECO:0000313" key="1">
    <source>
        <dbReference type="EMBL" id="KAG8239574.1"/>
    </source>
</evidence>
<comment type="caution">
    <text evidence="1">The sequence shown here is derived from an EMBL/GenBank/DDBJ whole genome shotgun (WGS) entry which is preliminary data.</text>
</comment>
<dbReference type="Proteomes" id="UP000792457">
    <property type="component" value="Unassembled WGS sequence"/>
</dbReference>